<feature type="domain" description="YdbS-like PH" evidence="2">
    <location>
        <begin position="402"/>
        <end position="480"/>
    </location>
</feature>
<feature type="domain" description="YdbS-like PH" evidence="2">
    <location>
        <begin position="71"/>
        <end position="151"/>
    </location>
</feature>
<feature type="transmembrane region" description="Helical" evidence="1">
    <location>
        <begin position="47"/>
        <end position="71"/>
    </location>
</feature>
<evidence type="ECO:0000259" key="2">
    <source>
        <dbReference type="Pfam" id="PF03703"/>
    </source>
</evidence>
<reference evidence="3 4" key="1">
    <citation type="submission" date="2021-01" db="EMBL/GenBank/DDBJ databases">
        <title>Genomic Encyclopedia of Type Strains, Phase IV (KMG-IV): sequencing the most valuable type-strain genomes for metagenomic binning, comparative biology and taxonomic classification.</title>
        <authorList>
            <person name="Goeker M."/>
        </authorList>
    </citation>
    <scope>NUCLEOTIDE SEQUENCE [LARGE SCALE GENOMIC DNA]</scope>
    <source>
        <strain evidence="3 4">DSM 28236</strain>
    </source>
</reference>
<proteinExistence type="predicted"/>
<keyword evidence="1" id="KW-0472">Membrane</keyword>
<dbReference type="PIRSF" id="PIRSF026631">
    <property type="entry name" value="UCP026631"/>
    <property type="match status" value="1"/>
</dbReference>
<feature type="transmembrane region" description="Helical" evidence="1">
    <location>
        <begin position="228"/>
        <end position="249"/>
    </location>
</feature>
<name>A0ABS2PZH3_9BACL</name>
<comment type="caution">
    <text evidence="3">The sequence shown here is derived from an EMBL/GenBank/DDBJ whole genome shotgun (WGS) entry which is preliminary data.</text>
</comment>
<protein>
    <submittedName>
        <fullName evidence="3">Membrane protein</fullName>
    </submittedName>
</protein>
<feature type="transmembrane region" description="Helical" evidence="1">
    <location>
        <begin position="16"/>
        <end position="41"/>
    </location>
</feature>
<dbReference type="InterPro" id="IPR014529">
    <property type="entry name" value="UCP026631"/>
</dbReference>
<evidence type="ECO:0000313" key="3">
    <source>
        <dbReference type="EMBL" id="MBM7645440.1"/>
    </source>
</evidence>
<gene>
    <name evidence="3" type="ORF">JOD45_001651</name>
</gene>
<dbReference type="PANTHER" id="PTHR34473">
    <property type="entry name" value="UPF0699 TRANSMEMBRANE PROTEIN YDBS"/>
    <property type="match status" value="1"/>
</dbReference>
<keyword evidence="1" id="KW-1133">Transmembrane helix</keyword>
<sequence>MNKVRNDMHKARRMHPFWIISSIFASAKEFLVPSVMVFMIHMGSDSIIMNLVKFGLILYLIYVVISVWLHWRRFKYYFTDKELYIHEGRFIVEKRIIPLERIQNVQQNTSFFHRIFNLTSLTLNTGASGNESSVNLEMITRQEAVRIQDYLNSRAGNKKEQPGEEHSADDALRKVHYEMTWKQMMAASFTSLSLFAPALVLFALYSKIDDLFSIEGYISEMIHFFGKSWYLSAFGAAVLLAVMIFLSMGKNCIQYGLLRVTSDQQRIYIEKGVFNRTEFSISKKKVQAIKFSQTFLQRWFGFAKVELVSAGGVGKEEIEVASTIFPFIAKKEAWPLLSEILPLIEFKSEMTKLPRSSLFVKLLRPSYLWIIGTIAVLYFWPLLWYISPALLIFIVIYRILNYFNSYYVLNGPYIQLQTGAFSTELFLTTRRKIEELEVSDSWLQRAFGLASLKISTRAKPIHVSAISDIPKEMAIKYYKWYANR</sequence>
<organism evidence="3 4">
    <name type="scientific">Scopulibacillus daqui</name>
    <dbReference type="NCBI Taxonomy" id="1469162"/>
    <lineage>
        <taxon>Bacteria</taxon>
        <taxon>Bacillati</taxon>
        <taxon>Bacillota</taxon>
        <taxon>Bacilli</taxon>
        <taxon>Bacillales</taxon>
        <taxon>Sporolactobacillaceae</taxon>
        <taxon>Scopulibacillus</taxon>
    </lineage>
</organism>
<keyword evidence="4" id="KW-1185">Reference proteome</keyword>
<feature type="transmembrane region" description="Helical" evidence="1">
    <location>
        <begin position="184"/>
        <end position="208"/>
    </location>
</feature>
<evidence type="ECO:0000256" key="1">
    <source>
        <dbReference type="SAM" id="Phobius"/>
    </source>
</evidence>
<feature type="transmembrane region" description="Helical" evidence="1">
    <location>
        <begin position="382"/>
        <end position="400"/>
    </location>
</feature>
<dbReference type="InterPro" id="IPR005182">
    <property type="entry name" value="YdbS-like_PH"/>
</dbReference>
<accession>A0ABS2PZH3</accession>
<dbReference type="Pfam" id="PF03703">
    <property type="entry name" value="bPH_2"/>
    <property type="match status" value="3"/>
</dbReference>
<evidence type="ECO:0000313" key="4">
    <source>
        <dbReference type="Proteomes" id="UP000808914"/>
    </source>
</evidence>
<dbReference type="RefSeq" id="WP_205003371.1">
    <property type="nucleotide sequence ID" value="NZ_JAFBER010000008.1"/>
</dbReference>
<feature type="domain" description="YdbS-like PH" evidence="2">
    <location>
        <begin position="263"/>
        <end position="323"/>
    </location>
</feature>
<dbReference type="Proteomes" id="UP000808914">
    <property type="component" value="Unassembled WGS sequence"/>
</dbReference>
<dbReference type="PANTHER" id="PTHR34473:SF2">
    <property type="entry name" value="UPF0699 TRANSMEMBRANE PROTEIN YDBT"/>
    <property type="match status" value="1"/>
</dbReference>
<feature type="transmembrane region" description="Helical" evidence="1">
    <location>
        <begin position="358"/>
        <end position="376"/>
    </location>
</feature>
<dbReference type="EMBL" id="JAFBER010000008">
    <property type="protein sequence ID" value="MBM7645440.1"/>
    <property type="molecule type" value="Genomic_DNA"/>
</dbReference>
<keyword evidence="1" id="KW-0812">Transmembrane</keyword>